<keyword evidence="7" id="KW-1185">Reference proteome</keyword>
<dbReference type="PANTHER" id="PTHR31683">
    <property type="entry name" value="PECTATE LYASE 18-RELATED"/>
    <property type="match status" value="1"/>
</dbReference>
<dbReference type="Pfam" id="PF00544">
    <property type="entry name" value="Pectate_lyase_4"/>
    <property type="match status" value="1"/>
</dbReference>
<dbReference type="SMART" id="SM00656">
    <property type="entry name" value="Amb_all"/>
    <property type="match status" value="1"/>
</dbReference>
<evidence type="ECO:0000259" key="5">
    <source>
        <dbReference type="SMART" id="SM00656"/>
    </source>
</evidence>
<dbReference type="RefSeq" id="WP_307244467.1">
    <property type="nucleotide sequence ID" value="NZ_JAUSQZ010000001.1"/>
</dbReference>
<accession>A0ABT9P722</accession>
<dbReference type="InterPro" id="IPR011050">
    <property type="entry name" value="Pectin_lyase_fold/virulence"/>
</dbReference>
<dbReference type="InterPro" id="IPR002022">
    <property type="entry name" value="Pec_lyase"/>
</dbReference>
<reference evidence="6 7" key="1">
    <citation type="submission" date="2023-07" db="EMBL/GenBank/DDBJ databases">
        <title>Sequencing the genomes of 1000 actinobacteria strains.</title>
        <authorList>
            <person name="Klenk H.-P."/>
        </authorList>
    </citation>
    <scope>NUCLEOTIDE SEQUENCE [LARGE SCALE GENOMIC DNA]</scope>
    <source>
        <strain evidence="6 7">DSM 44388</strain>
    </source>
</reference>
<dbReference type="InterPro" id="IPR012334">
    <property type="entry name" value="Pectin_lyas_fold"/>
</dbReference>
<keyword evidence="2" id="KW-0624">Polysaccharide degradation</keyword>
<evidence type="ECO:0000256" key="3">
    <source>
        <dbReference type="SAM" id="MobiDB-lite"/>
    </source>
</evidence>
<name>A0ABT9P722_9ACTN</name>
<evidence type="ECO:0000256" key="2">
    <source>
        <dbReference type="RuleBase" id="RU361173"/>
    </source>
</evidence>
<keyword evidence="1 2" id="KW-0456">Lyase</keyword>
<dbReference type="SUPFAM" id="SSF49785">
    <property type="entry name" value="Galactose-binding domain-like"/>
    <property type="match status" value="1"/>
</dbReference>
<keyword evidence="2" id="KW-0964">Secreted</keyword>
<feature type="chain" id="PRO_5046627922" evidence="4">
    <location>
        <begin position="35"/>
        <end position="529"/>
    </location>
</feature>
<proteinExistence type="inferred from homology"/>
<organism evidence="6 7">
    <name type="scientific">Kineosporia succinea</name>
    <dbReference type="NCBI Taxonomy" id="84632"/>
    <lineage>
        <taxon>Bacteria</taxon>
        <taxon>Bacillati</taxon>
        <taxon>Actinomycetota</taxon>
        <taxon>Actinomycetes</taxon>
        <taxon>Kineosporiales</taxon>
        <taxon>Kineosporiaceae</taxon>
        <taxon>Kineosporia</taxon>
    </lineage>
</organism>
<dbReference type="PANTHER" id="PTHR31683:SF18">
    <property type="entry name" value="PECTATE LYASE 21-RELATED"/>
    <property type="match status" value="1"/>
</dbReference>
<evidence type="ECO:0000313" key="7">
    <source>
        <dbReference type="Proteomes" id="UP001235712"/>
    </source>
</evidence>
<comment type="subcellular location">
    <subcellularLocation>
        <location evidence="2">Secreted</location>
    </subcellularLocation>
</comment>
<evidence type="ECO:0000313" key="6">
    <source>
        <dbReference type="EMBL" id="MDP9827870.1"/>
    </source>
</evidence>
<dbReference type="EMBL" id="JAUSQZ010000001">
    <property type="protein sequence ID" value="MDP9827870.1"/>
    <property type="molecule type" value="Genomic_DNA"/>
</dbReference>
<dbReference type="Gene3D" id="2.60.120.260">
    <property type="entry name" value="Galactose-binding domain-like"/>
    <property type="match status" value="1"/>
</dbReference>
<comment type="similarity">
    <text evidence="2">Belongs to the polysaccharide lyase 1 family.</text>
</comment>
<evidence type="ECO:0000256" key="1">
    <source>
        <dbReference type="ARBA" id="ARBA00023239"/>
    </source>
</evidence>
<protein>
    <submittedName>
        <fullName evidence="6">Pectate lyase</fullName>
    </submittedName>
</protein>
<evidence type="ECO:0000256" key="4">
    <source>
        <dbReference type="SAM" id="SignalP"/>
    </source>
</evidence>
<dbReference type="InterPro" id="IPR008979">
    <property type="entry name" value="Galactose-bd-like_sf"/>
</dbReference>
<dbReference type="Gene3D" id="2.160.20.10">
    <property type="entry name" value="Single-stranded right-handed beta-helix, Pectin lyase-like"/>
    <property type="match status" value="1"/>
</dbReference>
<sequence length="529" mass="53668">MKQRKRVLGVGGAATLAVAAAATVAVVNLQGATAAEPSGANGFAAQNGGTTGGAGGTTVKATTGTQIHEALCGRASNSTPIIIQVSGTITVGNTAKVSGSCNTAAGVIELKDISNVTLVGVGSTAVFDQIGIHVRNSKNVILQNLHVKNVKKSGSPTSNGGDAVGLETDVSNVWADHLTLEASGGEDEGYDGLFDMKSGSKYVTLSYSILKNSGRGGLVGSSDTDSANGPVTYHHNYYQNIDSRAPLLRAATAHIYNNYYEKLNKSGINPRNGGKALVQNNYFKDSKDVLGTFYTSLKGTWQTSGNVLDNVSWTAADSENFPAGASMASTGTVTVPYSATLDAASCVPAVVKATAGAGTGLKVSDGTCTPTNVPTTTSAPGTTTPPVSTTTPPVTSTTPPVTSTTPPASGGTNLSLGAGADGSSKASGSSFGNVIDGNTSTYWQPSGNTGDISVKWTSAKTVGSIVIKEASGSKVTSWKLIDETNGKTVSTGTNSGTKTFTPISTKKLTFQIVSATGTTKITEFETYAK</sequence>
<feature type="signal peptide" evidence="4">
    <location>
        <begin position="1"/>
        <end position="34"/>
    </location>
</feature>
<dbReference type="Proteomes" id="UP001235712">
    <property type="component" value="Unassembled WGS sequence"/>
</dbReference>
<dbReference type="InterPro" id="IPR045032">
    <property type="entry name" value="PEL"/>
</dbReference>
<feature type="domain" description="Pectate lyase" evidence="5">
    <location>
        <begin position="80"/>
        <end position="289"/>
    </location>
</feature>
<dbReference type="SUPFAM" id="SSF51126">
    <property type="entry name" value="Pectin lyase-like"/>
    <property type="match status" value="1"/>
</dbReference>
<keyword evidence="4" id="KW-0732">Signal</keyword>
<comment type="caution">
    <text evidence="6">The sequence shown here is derived from an EMBL/GenBank/DDBJ whole genome shotgun (WGS) entry which is preliminary data.</text>
</comment>
<feature type="region of interest" description="Disordered" evidence="3">
    <location>
        <begin position="371"/>
        <end position="429"/>
    </location>
</feature>
<dbReference type="GO" id="GO:0016829">
    <property type="term" value="F:lyase activity"/>
    <property type="evidence" value="ECO:0007669"/>
    <property type="project" value="UniProtKB-KW"/>
</dbReference>
<gene>
    <name evidence="6" type="ORF">J2S57_003619</name>
</gene>
<keyword evidence="2" id="KW-0119">Carbohydrate metabolism</keyword>